<comment type="caution">
    <text evidence="8">The sequence shown here is derived from an EMBL/GenBank/DDBJ whole genome shotgun (WGS) entry which is preliminary data.</text>
</comment>
<dbReference type="InterPro" id="IPR001650">
    <property type="entry name" value="Helicase_C-like"/>
</dbReference>
<keyword evidence="3" id="KW-0347">Helicase</keyword>
<dbReference type="SMART" id="SM00490">
    <property type="entry name" value="HELICc"/>
    <property type="match status" value="1"/>
</dbReference>
<dbReference type="PANTHER" id="PTHR13710">
    <property type="entry name" value="DNA HELICASE RECQ FAMILY MEMBER"/>
    <property type="match status" value="1"/>
</dbReference>
<dbReference type="Gene3D" id="3.40.50.300">
    <property type="entry name" value="P-loop containing nucleotide triphosphate hydrolases"/>
    <property type="match status" value="2"/>
</dbReference>
<keyword evidence="9" id="KW-1185">Reference proteome</keyword>
<evidence type="ECO:0000256" key="2">
    <source>
        <dbReference type="ARBA" id="ARBA00022801"/>
    </source>
</evidence>
<evidence type="ECO:0000259" key="7">
    <source>
        <dbReference type="PROSITE" id="PS51194"/>
    </source>
</evidence>
<dbReference type="SUPFAM" id="SSF52540">
    <property type="entry name" value="P-loop containing nucleoside triphosphate hydrolases"/>
    <property type="match status" value="1"/>
</dbReference>
<dbReference type="InterPro" id="IPR027417">
    <property type="entry name" value="P-loop_NTPase"/>
</dbReference>
<organism evidence="8 9">
    <name type="scientific">Ranitomeya imitator</name>
    <name type="common">mimic poison frog</name>
    <dbReference type="NCBI Taxonomy" id="111125"/>
    <lineage>
        <taxon>Eukaryota</taxon>
        <taxon>Metazoa</taxon>
        <taxon>Chordata</taxon>
        <taxon>Craniata</taxon>
        <taxon>Vertebrata</taxon>
        <taxon>Euteleostomi</taxon>
        <taxon>Amphibia</taxon>
        <taxon>Batrachia</taxon>
        <taxon>Anura</taxon>
        <taxon>Neobatrachia</taxon>
        <taxon>Hyloidea</taxon>
        <taxon>Dendrobatidae</taxon>
        <taxon>Dendrobatinae</taxon>
        <taxon>Ranitomeya</taxon>
    </lineage>
</organism>
<dbReference type="PROSITE" id="PS51194">
    <property type="entry name" value="HELICASE_CTER"/>
    <property type="match status" value="1"/>
</dbReference>
<evidence type="ECO:0000256" key="6">
    <source>
        <dbReference type="ARBA" id="ARBA00034808"/>
    </source>
</evidence>
<accession>A0ABN9LGP5</accession>
<dbReference type="PANTHER" id="PTHR13710:SF120">
    <property type="entry name" value="BIFUNCTIONAL 3'-5' EXONUCLEASE_ATP-DEPENDENT HELICASE WRN"/>
    <property type="match status" value="1"/>
</dbReference>
<evidence type="ECO:0000256" key="3">
    <source>
        <dbReference type="ARBA" id="ARBA00022806"/>
    </source>
</evidence>
<comment type="catalytic activity">
    <reaction evidence="5">
        <text>Couples ATP hydrolysis with the unwinding of duplex DNA by translocating in the 3'-5' direction.</text>
        <dbReference type="EC" id="5.6.2.4"/>
    </reaction>
</comment>
<evidence type="ECO:0000313" key="9">
    <source>
        <dbReference type="Proteomes" id="UP001176940"/>
    </source>
</evidence>
<reference evidence="8" key="1">
    <citation type="submission" date="2023-07" db="EMBL/GenBank/DDBJ databases">
        <authorList>
            <person name="Stuckert A."/>
        </authorList>
    </citation>
    <scope>NUCLEOTIDE SEQUENCE</scope>
</reference>
<dbReference type="EC" id="5.6.2.4" evidence="6"/>
<keyword evidence="3" id="KW-0547">Nucleotide-binding</keyword>
<evidence type="ECO:0000256" key="1">
    <source>
        <dbReference type="ARBA" id="ARBA00005446"/>
    </source>
</evidence>
<dbReference type="CDD" id="cd18794">
    <property type="entry name" value="SF2_C_RecQ"/>
    <property type="match status" value="1"/>
</dbReference>
<evidence type="ECO:0000256" key="5">
    <source>
        <dbReference type="ARBA" id="ARBA00034617"/>
    </source>
</evidence>
<sequence>MTVNPDIFTIKRQKYQPKFTIKGNLSPPKSKVPVVALTATASPSVRDDILASLKLRNPQITCTSFDRPNLYLEVARKTSNISRDLQQFLNKKQGSGWEFEGAAIVYCPSRKTSEQVTAELLKLGILCDTYHAGMGIKARRDVHHRFMRDEIQCVVATVAFGMGINKPDIRKVIHYGAPKEMESYYQEIGRAGRDGLPSSCHVLWAPTDMKFNRHMLSEIHNEGFREYKLKMLAKMEKYLNSSSCRRKYET</sequence>
<keyword evidence="3" id="KW-0067">ATP-binding</keyword>
<dbReference type="InterPro" id="IPR004589">
    <property type="entry name" value="DNA_helicase_ATP-dep_RecQ"/>
</dbReference>
<name>A0ABN9LGP5_9NEOB</name>
<evidence type="ECO:0000256" key="4">
    <source>
        <dbReference type="ARBA" id="ARBA00023235"/>
    </source>
</evidence>
<gene>
    <name evidence="8" type="ORF">RIMI_LOCUS8027769</name>
</gene>
<dbReference type="NCBIfam" id="TIGR00614">
    <property type="entry name" value="recQ_fam"/>
    <property type="match status" value="1"/>
</dbReference>
<dbReference type="Pfam" id="PF00271">
    <property type="entry name" value="Helicase_C"/>
    <property type="match status" value="1"/>
</dbReference>
<feature type="domain" description="Helicase C-terminal" evidence="7">
    <location>
        <begin position="84"/>
        <end position="235"/>
    </location>
</feature>
<dbReference type="Proteomes" id="UP001176940">
    <property type="component" value="Unassembled WGS sequence"/>
</dbReference>
<keyword evidence="4" id="KW-0413">Isomerase</keyword>
<protein>
    <recommendedName>
        <fullName evidence="6">DNA 3'-5' helicase</fullName>
        <ecNumber evidence="6">5.6.2.4</ecNumber>
    </recommendedName>
</protein>
<evidence type="ECO:0000313" key="8">
    <source>
        <dbReference type="EMBL" id="CAJ0939480.1"/>
    </source>
</evidence>
<proteinExistence type="inferred from homology"/>
<keyword evidence="2" id="KW-0378">Hydrolase</keyword>
<dbReference type="EMBL" id="CAUEEQ010015607">
    <property type="protein sequence ID" value="CAJ0939480.1"/>
    <property type="molecule type" value="Genomic_DNA"/>
</dbReference>
<comment type="similarity">
    <text evidence="1">Belongs to the helicase family. RecQ subfamily.</text>
</comment>